<protein>
    <submittedName>
        <fullName evidence="1">Uncharacterized protein</fullName>
    </submittedName>
</protein>
<reference evidence="1" key="1">
    <citation type="journal article" date="2020" name="Stud. Mycol.">
        <title>101 Dothideomycetes genomes: a test case for predicting lifestyles and emergence of pathogens.</title>
        <authorList>
            <person name="Haridas S."/>
            <person name="Albert R."/>
            <person name="Binder M."/>
            <person name="Bloem J."/>
            <person name="Labutti K."/>
            <person name="Salamov A."/>
            <person name="Andreopoulos B."/>
            <person name="Baker S."/>
            <person name="Barry K."/>
            <person name="Bills G."/>
            <person name="Bluhm B."/>
            <person name="Cannon C."/>
            <person name="Castanera R."/>
            <person name="Culley D."/>
            <person name="Daum C."/>
            <person name="Ezra D."/>
            <person name="Gonzalez J."/>
            <person name="Henrissat B."/>
            <person name="Kuo A."/>
            <person name="Liang C."/>
            <person name="Lipzen A."/>
            <person name="Lutzoni F."/>
            <person name="Magnuson J."/>
            <person name="Mondo S."/>
            <person name="Nolan M."/>
            <person name="Ohm R."/>
            <person name="Pangilinan J."/>
            <person name="Park H.-J."/>
            <person name="Ramirez L."/>
            <person name="Alfaro M."/>
            <person name="Sun H."/>
            <person name="Tritt A."/>
            <person name="Yoshinaga Y."/>
            <person name="Zwiers L.-H."/>
            <person name="Turgeon B."/>
            <person name="Goodwin S."/>
            <person name="Spatafora J."/>
            <person name="Crous P."/>
            <person name="Grigoriev I."/>
        </authorList>
    </citation>
    <scope>NUCLEOTIDE SEQUENCE</scope>
    <source>
        <strain evidence="1">CBS 262.69</strain>
    </source>
</reference>
<dbReference type="Proteomes" id="UP000799640">
    <property type="component" value="Unassembled WGS sequence"/>
</dbReference>
<sequence>MGGPGRSGVQTVRGARVGRCEQIARWRDRLTTWRGSIVGLRLRLIGYHRRLIDIAWRWRGRGRYIHHLQRTSARTPPGFNMHVARQPYPSTLLPHRPSYTVVQALLRSGTAPVSHRSCQLKRLQCRAARSAAPLAWLVSPLALPCPYPACRGHGVERPFRPRMRPRFDRPQGSRGDFGVRVFLGFPAVLRLDECTWIGGGMRRLQRICWRRSGQQLREEVFSLRVLG</sequence>
<dbReference type="AlphaFoldDB" id="A0A6G1HMW7"/>
<proteinExistence type="predicted"/>
<name>A0A6G1HMW7_9PEZI</name>
<evidence type="ECO:0000313" key="1">
    <source>
        <dbReference type="EMBL" id="KAF2397254.1"/>
    </source>
</evidence>
<accession>A0A6G1HMW7</accession>
<organism evidence="1 2">
    <name type="scientific">Trichodelitschia bisporula</name>
    <dbReference type="NCBI Taxonomy" id="703511"/>
    <lineage>
        <taxon>Eukaryota</taxon>
        <taxon>Fungi</taxon>
        <taxon>Dikarya</taxon>
        <taxon>Ascomycota</taxon>
        <taxon>Pezizomycotina</taxon>
        <taxon>Dothideomycetes</taxon>
        <taxon>Dothideomycetes incertae sedis</taxon>
        <taxon>Phaeotrichales</taxon>
        <taxon>Phaeotrichaceae</taxon>
        <taxon>Trichodelitschia</taxon>
    </lineage>
</organism>
<evidence type="ECO:0000313" key="2">
    <source>
        <dbReference type="Proteomes" id="UP000799640"/>
    </source>
</evidence>
<dbReference type="EMBL" id="ML996704">
    <property type="protein sequence ID" value="KAF2397254.1"/>
    <property type="molecule type" value="Genomic_DNA"/>
</dbReference>
<keyword evidence="2" id="KW-1185">Reference proteome</keyword>
<gene>
    <name evidence="1" type="ORF">EJ06DRAFT_168510</name>
</gene>